<dbReference type="InterPro" id="IPR005818">
    <property type="entry name" value="Histone_H1/H5_H15"/>
</dbReference>
<feature type="compositionally biased region" description="Basic residues" evidence="2">
    <location>
        <begin position="220"/>
        <end position="229"/>
    </location>
</feature>
<feature type="compositionally biased region" description="Low complexity" evidence="2">
    <location>
        <begin position="230"/>
        <end position="245"/>
    </location>
</feature>
<organism evidence="4 5">
    <name type="scientific">Tilletia horrida</name>
    <dbReference type="NCBI Taxonomy" id="155126"/>
    <lineage>
        <taxon>Eukaryota</taxon>
        <taxon>Fungi</taxon>
        <taxon>Dikarya</taxon>
        <taxon>Basidiomycota</taxon>
        <taxon>Ustilaginomycotina</taxon>
        <taxon>Exobasidiomycetes</taxon>
        <taxon>Tilletiales</taxon>
        <taxon>Tilletiaceae</taxon>
        <taxon>Tilletia</taxon>
    </lineage>
</organism>
<evidence type="ECO:0000256" key="2">
    <source>
        <dbReference type="SAM" id="MobiDB-lite"/>
    </source>
</evidence>
<sequence>MAQAKIKKSSAGKQKKAASSTSAHVKNTSAAFSSKPSYLEMVKEAVSNGDRKGTSRQAIKTYMADTYDVDPESTTTKTALKKAIEKGVEEGQFVLPNGVTGKVKMAPKSVQKKHAEAAARDDEEEEGEEETDSDEENPKPVRKITINCTTVVIPSTNSKVILALSKHRRSNVLAANVRAAYARAAITRRTNARAANARRTHARRTHVRASNTRRTNARQPPKKTVKKSSKASSSAGSSSSSAKASTPEIKEEPLDE</sequence>
<evidence type="ECO:0000313" key="5">
    <source>
        <dbReference type="Proteomes" id="UP001176517"/>
    </source>
</evidence>
<dbReference type="GO" id="GO:0000786">
    <property type="term" value="C:nucleosome"/>
    <property type="evidence" value="ECO:0007669"/>
    <property type="project" value="InterPro"/>
</dbReference>
<dbReference type="PROSITE" id="PS51504">
    <property type="entry name" value="H15"/>
    <property type="match status" value="1"/>
</dbReference>
<dbReference type="CDD" id="cd00073">
    <property type="entry name" value="H15"/>
    <property type="match status" value="1"/>
</dbReference>
<protein>
    <recommendedName>
        <fullName evidence="1">Histone H1</fullName>
    </recommendedName>
</protein>
<accession>A0AAN6K0L4</accession>
<feature type="domain" description="H15" evidence="3">
    <location>
        <begin position="34"/>
        <end position="107"/>
    </location>
</feature>
<evidence type="ECO:0000259" key="3">
    <source>
        <dbReference type="PROSITE" id="PS51504"/>
    </source>
</evidence>
<feature type="compositionally biased region" description="Basic residues" evidence="2">
    <location>
        <begin position="196"/>
        <end position="207"/>
    </location>
</feature>
<comment type="caution">
    <text evidence="4">The sequence shown here is derived from an EMBL/GenBank/DDBJ whole genome shotgun (WGS) entry which is preliminary data.</text>
</comment>
<gene>
    <name evidence="4" type="ORF">OC846_000699</name>
</gene>
<evidence type="ECO:0000256" key="1">
    <source>
        <dbReference type="ARBA" id="ARBA00020833"/>
    </source>
</evidence>
<reference evidence="4" key="1">
    <citation type="journal article" date="2023" name="PhytoFront">
        <title>Draft Genome Resources of Seven Strains of Tilletia horrida, Causal Agent of Kernel Smut of Rice.</title>
        <authorList>
            <person name="Khanal S."/>
            <person name="Antony Babu S."/>
            <person name="Zhou X.G."/>
        </authorList>
    </citation>
    <scope>NUCLEOTIDE SEQUENCE</scope>
    <source>
        <strain evidence="4">TX6</strain>
    </source>
</reference>
<dbReference type="GO" id="GO:0006334">
    <property type="term" value="P:nucleosome assembly"/>
    <property type="evidence" value="ECO:0007669"/>
    <property type="project" value="InterPro"/>
</dbReference>
<name>A0AAN6K0L4_9BASI</name>
<feature type="compositionally biased region" description="Basic residues" evidence="2">
    <location>
        <begin position="1"/>
        <end position="16"/>
    </location>
</feature>
<dbReference type="InterPro" id="IPR036388">
    <property type="entry name" value="WH-like_DNA-bd_sf"/>
</dbReference>
<keyword evidence="5" id="KW-1185">Reference proteome</keyword>
<dbReference type="Gene3D" id="1.10.10.10">
    <property type="entry name" value="Winged helix-like DNA-binding domain superfamily/Winged helix DNA-binding domain"/>
    <property type="match status" value="1"/>
</dbReference>
<dbReference type="AlphaFoldDB" id="A0AAN6K0L4"/>
<feature type="region of interest" description="Disordered" evidence="2">
    <location>
        <begin position="1"/>
        <end position="39"/>
    </location>
</feature>
<feature type="compositionally biased region" description="Acidic residues" evidence="2">
    <location>
        <begin position="121"/>
        <end position="135"/>
    </location>
</feature>
<dbReference type="Proteomes" id="UP001176517">
    <property type="component" value="Unassembled WGS sequence"/>
</dbReference>
<dbReference type="InterPro" id="IPR036390">
    <property type="entry name" value="WH_DNA-bd_sf"/>
</dbReference>
<evidence type="ECO:0000313" key="4">
    <source>
        <dbReference type="EMBL" id="KAK0557053.1"/>
    </source>
</evidence>
<dbReference type="EMBL" id="JAPDMZ010000008">
    <property type="protein sequence ID" value="KAK0557053.1"/>
    <property type="molecule type" value="Genomic_DNA"/>
</dbReference>
<dbReference type="GO" id="GO:0003677">
    <property type="term" value="F:DNA binding"/>
    <property type="evidence" value="ECO:0007669"/>
    <property type="project" value="InterPro"/>
</dbReference>
<feature type="region of interest" description="Disordered" evidence="2">
    <location>
        <begin position="105"/>
        <end position="142"/>
    </location>
</feature>
<proteinExistence type="predicted"/>
<feature type="compositionally biased region" description="Polar residues" evidence="2">
    <location>
        <begin position="24"/>
        <end position="36"/>
    </location>
</feature>
<feature type="region of interest" description="Disordered" evidence="2">
    <location>
        <begin position="190"/>
        <end position="256"/>
    </location>
</feature>
<dbReference type="SMART" id="SM00526">
    <property type="entry name" value="H15"/>
    <property type="match status" value="1"/>
</dbReference>
<dbReference type="Pfam" id="PF00538">
    <property type="entry name" value="Linker_histone"/>
    <property type="match status" value="1"/>
</dbReference>
<dbReference type="SUPFAM" id="SSF46785">
    <property type="entry name" value="Winged helix' DNA-binding domain"/>
    <property type="match status" value="1"/>
</dbReference>